<keyword evidence="5" id="KW-0272">Extracellular matrix</keyword>
<evidence type="ECO:0000256" key="11">
    <source>
        <dbReference type="RuleBase" id="RU003500"/>
    </source>
</evidence>
<comment type="similarity">
    <text evidence="2 11">Belongs to the Wnt family.</text>
</comment>
<dbReference type="InterPro" id="IPR018161">
    <property type="entry name" value="Wnt_CS"/>
</dbReference>
<evidence type="ECO:0000256" key="12">
    <source>
        <dbReference type="SAM" id="MobiDB-lite"/>
    </source>
</evidence>
<feature type="transmembrane region" description="Helical" evidence="13">
    <location>
        <begin position="282"/>
        <end position="306"/>
    </location>
</feature>
<comment type="function">
    <text evidence="10">Ligand for members of the frizzled family of seven transmembrane receptors that functions in the canonical Wnt/beta-catenin signaling pathway. Required for normal fusion of the chorion and the allantois during placenta development. Required for central nervous system (CNS) angiogenesis and blood-brain barrier regulation.</text>
</comment>
<comment type="subcellular location">
    <subcellularLocation>
        <location evidence="1 11">Secreted</location>
        <location evidence="1 11">Extracellular space</location>
        <location evidence="1 11">Extracellular matrix</location>
    </subcellularLocation>
</comment>
<gene>
    <name evidence="14" type="primary">WNT7B</name>
</gene>
<dbReference type="PROSITE" id="PS00246">
    <property type="entry name" value="WNT1"/>
    <property type="match status" value="1"/>
</dbReference>
<evidence type="ECO:0000256" key="4">
    <source>
        <dbReference type="ARBA" id="ARBA00022525"/>
    </source>
</evidence>
<name>A0ABI7ZJP7_FELCA</name>
<organism evidence="14 15">
    <name type="scientific">Felis catus</name>
    <name type="common">Cat</name>
    <name type="synonym">Felis silvestris catus</name>
    <dbReference type="NCBI Taxonomy" id="9685"/>
    <lineage>
        <taxon>Eukaryota</taxon>
        <taxon>Metazoa</taxon>
        <taxon>Chordata</taxon>
        <taxon>Craniata</taxon>
        <taxon>Vertebrata</taxon>
        <taxon>Euteleostomi</taxon>
        <taxon>Mammalia</taxon>
        <taxon>Eutheria</taxon>
        <taxon>Laurasiatheria</taxon>
        <taxon>Carnivora</taxon>
        <taxon>Feliformia</taxon>
        <taxon>Felidae</taxon>
        <taxon>Felinae</taxon>
        <taxon>Felis</taxon>
    </lineage>
</organism>
<feature type="compositionally biased region" description="Basic residues" evidence="12">
    <location>
        <begin position="149"/>
        <end position="165"/>
    </location>
</feature>
<dbReference type="SMART" id="SM00097">
    <property type="entry name" value="WNT1"/>
    <property type="match status" value="1"/>
</dbReference>
<keyword evidence="7" id="KW-1015">Disulfide bond</keyword>
<keyword evidence="9" id="KW-0449">Lipoprotein</keyword>
<evidence type="ECO:0000256" key="13">
    <source>
        <dbReference type="SAM" id="Phobius"/>
    </source>
</evidence>
<keyword evidence="13" id="KW-0812">Transmembrane</keyword>
<dbReference type="PANTHER" id="PTHR12027">
    <property type="entry name" value="WNT RELATED"/>
    <property type="match status" value="1"/>
</dbReference>
<dbReference type="InterPro" id="IPR013300">
    <property type="entry name" value="Wnt7"/>
</dbReference>
<keyword evidence="13" id="KW-0472">Membrane</keyword>
<evidence type="ECO:0000256" key="1">
    <source>
        <dbReference type="ARBA" id="ARBA00004498"/>
    </source>
</evidence>
<evidence type="ECO:0000256" key="8">
    <source>
        <dbReference type="ARBA" id="ARBA00023180"/>
    </source>
</evidence>
<evidence type="ECO:0000256" key="5">
    <source>
        <dbReference type="ARBA" id="ARBA00022530"/>
    </source>
</evidence>
<keyword evidence="15" id="KW-1185">Reference proteome</keyword>
<reference evidence="14 15" key="1">
    <citation type="submission" date="2021-02" db="EMBL/GenBank/DDBJ databases">
        <title>Safari Cat Assemblies.</title>
        <authorList>
            <person name="Bredemeyer K.R."/>
            <person name="Murphy W.J."/>
        </authorList>
    </citation>
    <scope>NUCLEOTIDE SEQUENCE [LARGE SCALE GENOMIC DNA]</scope>
</reference>
<feature type="compositionally biased region" description="Basic and acidic residues" evidence="12">
    <location>
        <begin position="136"/>
        <end position="148"/>
    </location>
</feature>
<dbReference type="InterPro" id="IPR043158">
    <property type="entry name" value="Wnt_C"/>
</dbReference>
<evidence type="ECO:0000256" key="10">
    <source>
        <dbReference type="ARBA" id="ARBA00045764"/>
    </source>
</evidence>
<dbReference type="PRINTS" id="PR01349">
    <property type="entry name" value="WNTPROTEIN"/>
</dbReference>
<feature type="region of interest" description="Disordered" evidence="12">
    <location>
        <begin position="1"/>
        <end position="262"/>
    </location>
</feature>
<dbReference type="GeneTree" id="ENSGT00940000158861"/>
<feature type="compositionally biased region" description="Pro residues" evidence="12">
    <location>
        <begin position="46"/>
        <end position="66"/>
    </location>
</feature>
<evidence type="ECO:0000256" key="3">
    <source>
        <dbReference type="ARBA" id="ARBA00022473"/>
    </source>
</evidence>
<feature type="compositionally biased region" description="Basic and acidic residues" evidence="12">
    <location>
        <begin position="99"/>
        <end position="121"/>
    </location>
</feature>
<evidence type="ECO:0000256" key="6">
    <source>
        <dbReference type="ARBA" id="ARBA00022687"/>
    </source>
</evidence>
<dbReference type="InterPro" id="IPR005817">
    <property type="entry name" value="Wnt"/>
</dbReference>
<keyword evidence="6 11" id="KW-0879">Wnt signaling pathway</keyword>
<dbReference type="CDD" id="cd19350">
    <property type="entry name" value="wnt_Wnt7b"/>
    <property type="match status" value="1"/>
</dbReference>
<protein>
    <recommendedName>
        <fullName evidence="11">Protein Wnt</fullName>
    </recommendedName>
</protein>
<dbReference type="Gene3D" id="3.30.2460.20">
    <property type="match status" value="1"/>
</dbReference>
<feature type="compositionally biased region" description="Pro residues" evidence="12">
    <location>
        <begin position="242"/>
        <end position="258"/>
    </location>
</feature>
<keyword evidence="3 11" id="KW-0217">Developmental protein</keyword>
<keyword evidence="4" id="KW-0964">Secreted</keyword>
<evidence type="ECO:0000313" key="14">
    <source>
        <dbReference type="Ensembl" id="ENSFCTP00005047111.1"/>
    </source>
</evidence>
<sequence length="623" mass="67412">MGWVVSPPSPPETGSGAAIKTYTGRSSAPHPHPFGQPHRRCLFPDAPSPAGRPPPSAHPIPLPLPSPRRAIGREPAWAGGGGGVVDVFVCHGGGRRKGRGEPGSEGERERAASEEGGREADPPTWGALARSQLACRGRESPGEADKCGHIGRRGARRGAHGPRRLRPVEAAPSRLPCSGPGPRRRSQAPAIAQPSTEVAVPGPGHYPGARGGGGGAPSSPWWQRAPSPRASPAALAAAPAESGPPKPPALASSPPGPRVPSGRSCLWRSPPPWIMHRNFRKWIFYVFLCFGVLYVKLGALSSVVALGANIICNKIPGLAPRQRAICQSRPDAIIVIGEGAQMGINECQYQFRFGRWNCSALGEKTVFGQELRVGSREAAFTYAITAAGVAHAVTAACSQGNLSNCGCDREKQGYYNQAEGWKWGGCSADVRYGIDFSRRFVDAREIKKNARRLMNLHNNEAGRKVLEERMKLECKCHGVSGSCTTKTCWTTLPKFREVGHLLKEKYNAAVQVEVVRASRLRQPTFLRIKQLRSYQKPMETDLVYIEKSPNYCEEDAATGSVGTQGRLCNRTSPGADGCDTMCCGRGYNTHQYTKVWQCNCKFHWCCFVKCNTCSERTEVFTCK</sequence>
<proteinExistence type="inferred from homology"/>
<keyword evidence="8" id="KW-0325">Glycoprotein</keyword>
<accession>A0ABI7ZJP7</accession>
<dbReference type="Pfam" id="PF00110">
    <property type="entry name" value="wnt"/>
    <property type="match status" value="1"/>
</dbReference>
<reference evidence="14" key="2">
    <citation type="submission" date="2025-08" db="UniProtKB">
        <authorList>
            <consortium name="Ensembl"/>
        </authorList>
    </citation>
    <scope>IDENTIFICATION</scope>
    <source>
        <strain evidence="14">breed Abyssinian</strain>
    </source>
</reference>
<evidence type="ECO:0000256" key="2">
    <source>
        <dbReference type="ARBA" id="ARBA00005683"/>
    </source>
</evidence>
<dbReference type="PANTHER" id="PTHR12027:SF73">
    <property type="entry name" value="PROTEIN WNT-7B"/>
    <property type="match status" value="1"/>
</dbReference>
<reference evidence="14" key="3">
    <citation type="submission" date="2025-09" db="UniProtKB">
        <authorList>
            <consortium name="Ensembl"/>
        </authorList>
    </citation>
    <scope>IDENTIFICATION</scope>
    <source>
        <strain evidence="14">breed Abyssinian</strain>
    </source>
</reference>
<dbReference type="PRINTS" id="PR01891">
    <property type="entry name" value="WNT7PROTEIN"/>
</dbReference>
<keyword evidence="13" id="KW-1133">Transmembrane helix</keyword>
<evidence type="ECO:0000256" key="7">
    <source>
        <dbReference type="ARBA" id="ARBA00023157"/>
    </source>
</evidence>
<dbReference type="Ensembl" id="ENSFCTT00005065005.1">
    <property type="protein sequence ID" value="ENSFCTP00005047111.1"/>
    <property type="gene ID" value="ENSFCTG00005022718.1"/>
</dbReference>
<evidence type="ECO:0000313" key="15">
    <source>
        <dbReference type="Proteomes" id="UP000823872"/>
    </source>
</evidence>
<evidence type="ECO:0000256" key="9">
    <source>
        <dbReference type="ARBA" id="ARBA00023288"/>
    </source>
</evidence>
<feature type="compositionally biased region" description="Low complexity" evidence="12">
    <location>
        <begin position="217"/>
        <end position="241"/>
    </location>
</feature>
<dbReference type="Proteomes" id="UP000823872">
    <property type="component" value="Chromosome B4"/>
</dbReference>